<keyword evidence="1" id="KW-1133">Transmembrane helix</keyword>
<reference evidence="2" key="1">
    <citation type="journal article" date="2020" name="Nature">
        <title>Giant virus diversity and host interactions through global metagenomics.</title>
        <authorList>
            <person name="Schulz F."/>
            <person name="Roux S."/>
            <person name="Paez-Espino D."/>
            <person name="Jungbluth S."/>
            <person name="Walsh D.A."/>
            <person name="Denef V.J."/>
            <person name="McMahon K.D."/>
            <person name="Konstantinidis K.T."/>
            <person name="Eloe-Fadrosh E.A."/>
            <person name="Kyrpides N.C."/>
            <person name="Woyke T."/>
        </authorList>
    </citation>
    <scope>NUCLEOTIDE SEQUENCE</scope>
    <source>
        <strain evidence="2">GVMAG-S-1101172-89</strain>
    </source>
</reference>
<feature type="transmembrane region" description="Helical" evidence="1">
    <location>
        <begin position="46"/>
        <end position="63"/>
    </location>
</feature>
<name>A0A6C0K4N8_9ZZZZ</name>
<sequence>MKHITPVSIFVSAVLVFLLDLPWLYINQDWAGPMILSIQGSPMKVRLIPALITYILLAYLLHIPKNIVEAFLLGVATYGVYDATNYATLKNYSPIFAVADTLWGGILMSMAWWIRNRYLKMYR</sequence>
<feature type="transmembrane region" description="Helical" evidence="1">
    <location>
        <begin position="95"/>
        <end position="114"/>
    </location>
</feature>
<protein>
    <recommendedName>
        <fullName evidence="3">DUF2177 family protein</fullName>
    </recommendedName>
</protein>
<evidence type="ECO:0008006" key="3">
    <source>
        <dbReference type="Google" id="ProtNLM"/>
    </source>
</evidence>
<accession>A0A6C0K4N8</accession>
<dbReference type="Pfam" id="PF09945">
    <property type="entry name" value="DUF2177"/>
    <property type="match status" value="1"/>
</dbReference>
<organism evidence="2">
    <name type="scientific">viral metagenome</name>
    <dbReference type="NCBI Taxonomy" id="1070528"/>
    <lineage>
        <taxon>unclassified sequences</taxon>
        <taxon>metagenomes</taxon>
        <taxon>organismal metagenomes</taxon>
    </lineage>
</organism>
<dbReference type="InterPro" id="IPR018687">
    <property type="entry name" value="DUF2177_membr"/>
</dbReference>
<dbReference type="AlphaFoldDB" id="A0A6C0K4N8"/>
<evidence type="ECO:0000256" key="1">
    <source>
        <dbReference type="SAM" id="Phobius"/>
    </source>
</evidence>
<dbReference type="EMBL" id="MN740809">
    <property type="protein sequence ID" value="QHU12689.1"/>
    <property type="molecule type" value="Genomic_DNA"/>
</dbReference>
<keyword evidence="1" id="KW-0472">Membrane</keyword>
<evidence type="ECO:0000313" key="2">
    <source>
        <dbReference type="EMBL" id="QHU12689.1"/>
    </source>
</evidence>
<feature type="transmembrane region" description="Helical" evidence="1">
    <location>
        <begin position="7"/>
        <end position="26"/>
    </location>
</feature>
<proteinExistence type="predicted"/>
<keyword evidence="1" id="KW-0812">Transmembrane</keyword>